<evidence type="ECO:0000256" key="1">
    <source>
        <dbReference type="SAM" id="MobiDB-lite"/>
    </source>
</evidence>
<dbReference type="PANTHER" id="PTHR47704">
    <property type="entry name" value="POTASSIUM TRANSPORTER KIMA"/>
    <property type="match status" value="1"/>
</dbReference>
<evidence type="ECO:0000313" key="4">
    <source>
        <dbReference type="Proteomes" id="UP000027982"/>
    </source>
</evidence>
<dbReference type="eggNOG" id="COG0531">
    <property type="taxonomic scope" value="Bacteria"/>
</dbReference>
<dbReference type="AlphaFoldDB" id="A0A068NY69"/>
<accession>A0A068NY69</accession>
<evidence type="ECO:0000256" key="2">
    <source>
        <dbReference type="SAM" id="Phobius"/>
    </source>
</evidence>
<organism evidence="3 4">
    <name type="scientific">Fimbriimonas ginsengisoli Gsoil 348</name>
    <dbReference type="NCBI Taxonomy" id="661478"/>
    <lineage>
        <taxon>Bacteria</taxon>
        <taxon>Bacillati</taxon>
        <taxon>Armatimonadota</taxon>
        <taxon>Fimbriimonadia</taxon>
        <taxon>Fimbriimonadales</taxon>
        <taxon>Fimbriimonadaceae</taxon>
        <taxon>Fimbriimonas</taxon>
    </lineage>
</organism>
<dbReference type="PANTHER" id="PTHR47704:SF1">
    <property type="entry name" value="POTASSIUM TRANSPORTER KIMA"/>
    <property type="match status" value="1"/>
</dbReference>
<feature type="transmembrane region" description="Helical" evidence="2">
    <location>
        <begin position="33"/>
        <end position="50"/>
    </location>
</feature>
<protein>
    <submittedName>
        <fullName evidence="3">Amino acid transporter</fullName>
    </submittedName>
</protein>
<evidence type="ECO:0000313" key="3">
    <source>
        <dbReference type="EMBL" id="AIE86694.1"/>
    </source>
</evidence>
<sequence>MLGLDALGSSAYGPEAALAVLIPLGAAASRYEPGIVLLITALLFIVYLSYRQTIAAYPSGGGLTPSPAKISDRGRGWLRRRR</sequence>
<dbReference type="HOGENOM" id="CLU_2553256_0_0_0"/>
<keyword evidence="4" id="KW-1185">Reference proteome</keyword>
<dbReference type="Proteomes" id="UP000027982">
    <property type="component" value="Chromosome"/>
</dbReference>
<keyword evidence="2" id="KW-0812">Transmembrane</keyword>
<gene>
    <name evidence="3" type="ORF">OP10G_3326</name>
</gene>
<name>A0A068NY69_FIMGI</name>
<keyword evidence="2" id="KW-0472">Membrane</keyword>
<reference evidence="3 4" key="1">
    <citation type="journal article" date="2014" name="PLoS ONE">
        <title>The first complete genome sequence of the class fimbriimonadia in the phylum armatimonadetes.</title>
        <authorList>
            <person name="Hu Z.Y."/>
            <person name="Wang Y.Z."/>
            <person name="Im W.T."/>
            <person name="Wang S.Y."/>
            <person name="Zhao G.P."/>
            <person name="Zheng H.J."/>
            <person name="Quan Z.X."/>
        </authorList>
    </citation>
    <scope>NUCLEOTIDE SEQUENCE [LARGE SCALE GENOMIC DNA]</scope>
    <source>
        <strain evidence="3">Gsoil 348</strain>
    </source>
</reference>
<dbReference type="InterPro" id="IPR053153">
    <property type="entry name" value="APC_K+_Transporter"/>
</dbReference>
<feature type="region of interest" description="Disordered" evidence="1">
    <location>
        <begin position="61"/>
        <end position="82"/>
    </location>
</feature>
<keyword evidence="2" id="KW-1133">Transmembrane helix</keyword>
<dbReference type="STRING" id="661478.OP10G_3326"/>
<proteinExistence type="predicted"/>
<dbReference type="EMBL" id="CP007139">
    <property type="protein sequence ID" value="AIE86694.1"/>
    <property type="molecule type" value="Genomic_DNA"/>
</dbReference>
<dbReference type="KEGG" id="fgi:OP10G_3326"/>